<dbReference type="GO" id="GO:0006508">
    <property type="term" value="P:proteolysis"/>
    <property type="evidence" value="ECO:0007669"/>
    <property type="project" value="UniProtKB-KW"/>
</dbReference>
<dbReference type="InterPro" id="IPR038765">
    <property type="entry name" value="Papain-like_cys_pep_sf"/>
</dbReference>
<evidence type="ECO:0000313" key="5">
    <source>
        <dbReference type="Proteomes" id="UP000800200"/>
    </source>
</evidence>
<keyword evidence="2" id="KW-0645">Protease</keyword>
<dbReference type="Pfam" id="PF00648">
    <property type="entry name" value="Peptidase_C2"/>
    <property type="match status" value="1"/>
</dbReference>
<feature type="active site" evidence="2">
    <location>
        <position position="252"/>
    </location>
</feature>
<dbReference type="PROSITE" id="PS00139">
    <property type="entry name" value="THIOL_PROTEASE_CYS"/>
    <property type="match status" value="1"/>
</dbReference>
<dbReference type="InterPro" id="IPR001300">
    <property type="entry name" value="Peptidase_C2_calpain_cat"/>
</dbReference>
<sequence length="317" mass="34718">MTLEGVHRPFLYVIRELFYLRQHTRQYGVSTRTMRSFLVLCILFSTQTVSLPEPENALIASEPVKNFHKPIKRLWNEITGPVATDVEQNGLGDCWFLATLASILESLGGQDVIKGIIKNDTNEEKADVTFFDRDGQNPKRYVVDKPSLADAMNGFFSGKGGLSITGGESQTEARSWVACLERGMKMAGYSEIGSAASPSLAMKAIYGGNKGTWRSLKELDDEKLWTLILATPKVPSVAASSKKPDNGIVESHAYSILGSTTGNNAGNIILRNPWAKINENGFGIPNNPGRFPDLGGGKFSVPLHVFRNSFVDISFVN</sequence>
<keyword evidence="2" id="KW-0788">Thiol protease</keyword>
<evidence type="ECO:0000256" key="2">
    <source>
        <dbReference type="PROSITE-ProRule" id="PRU00239"/>
    </source>
</evidence>
<feature type="active site" evidence="2">
    <location>
        <position position="272"/>
    </location>
</feature>
<accession>A0A6A6DC35</accession>
<keyword evidence="5" id="KW-1185">Reference proteome</keyword>
<name>A0A6A6DC35_9PEZI</name>
<dbReference type="AlphaFoldDB" id="A0A6A6DC35"/>
<reference evidence="4" key="1">
    <citation type="journal article" date="2020" name="Stud. Mycol.">
        <title>101 Dothideomycetes genomes: a test case for predicting lifestyles and emergence of pathogens.</title>
        <authorList>
            <person name="Haridas S."/>
            <person name="Albert R."/>
            <person name="Binder M."/>
            <person name="Bloem J."/>
            <person name="Labutti K."/>
            <person name="Salamov A."/>
            <person name="Andreopoulos B."/>
            <person name="Baker S."/>
            <person name="Barry K."/>
            <person name="Bills G."/>
            <person name="Bluhm B."/>
            <person name="Cannon C."/>
            <person name="Castanera R."/>
            <person name="Culley D."/>
            <person name="Daum C."/>
            <person name="Ezra D."/>
            <person name="Gonzalez J."/>
            <person name="Henrissat B."/>
            <person name="Kuo A."/>
            <person name="Liang C."/>
            <person name="Lipzen A."/>
            <person name="Lutzoni F."/>
            <person name="Magnuson J."/>
            <person name="Mondo S."/>
            <person name="Nolan M."/>
            <person name="Ohm R."/>
            <person name="Pangilinan J."/>
            <person name="Park H.-J."/>
            <person name="Ramirez L."/>
            <person name="Alfaro M."/>
            <person name="Sun H."/>
            <person name="Tritt A."/>
            <person name="Yoshinaga Y."/>
            <person name="Zwiers L.-H."/>
            <person name="Turgeon B."/>
            <person name="Goodwin S."/>
            <person name="Spatafora J."/>
            <person name="Crous P."/>
            <person name="Grigoriev I."/>
        </authorList>
    </citation>
    <scope>NUCLEOTIDE SEQUENCE</scope>
    <source>
        <strain evidence="4">CBS 207.26</strain>
    </source>
</reference>
<evidence type="ECO:0000259" key="3">
    <source>
        <dbReference type="PROSITE" id="PS50203"/>
    </source>
</evidence>
<feature type="active site" evidence="2">
    <location>
        <position position="94"/>
    </location>
</feature>
<feature type="domain" description="Calpain catalytic" evidence="3">
    <location>
        <begin position="78"/>
        <end position="317"/>
    </location>
</feature>
<proteinExistence type="inferred from homology"/>
<gene>
    <name evidence="4" type="ORF">K469DRAFT_763118</name>
</gene>
<dbReference type="InterPro" id="IPR000169">
    <property type="entry name" value="Pept_cys_AS"/>
</dbReference>
<dbReference type="EMBL" id="ML994721">
    <property type="protein sequence ID" value="KAF2175912.1"/>
    <property type="molecule type" value="Genomic_DNA"/>
</dbReference>
<evidence type="ECO:0000256" key="1">
    <source>
        <dbReference type="ARBA" id="ARBA00007623"/>
    </source>
</evidence>
<organism evidence="4 5">
    <name type="scientific">Zopfia rhizophila CBS 207.26</name>
    <dbReference type="NCBI Taxonomy" id="1314779"/>
    <lineage>
        <taxon>Eukaryota</taxon>
        <taxon>Fungi</taxon>
        <taxon>Dikarya</taxon>
        <taxon>Ascomycota</taxon>
        <taxon>Pezizomycotina</taxon>
        <taxon>Dothideomycetes</taxon>
        <taxon>Dothideomycetes incertae sedis</taxon>
        <taxon>Zopfiaceae</taxon>
        <taxon>Zopfia</taxon>
    </lineage>
</organism>
<dbReference type="SUPFAM" id="SSF54001">
    <property type="entry name" value="Cysteine proteinases"/>
    <property type="match status" value="1"/>
</dbReference>
<dbReference type="GO" id="GO:0004198">
    <property type="term" value="F:calcium-dependent cysteine-type endopeptidase activity"/>
    <property type="evidence" value="ECO:0007669"/>
    <property type="project" value="InterPro"/>
</dbReference>
<dbReference type="Proteomes" id="UP000800200">
    <property type="component" value="Unassembled WGS sequence"/>
</dbReference>
<evidence type="ECO:0000313" key="4">
    <source>
        <dbReference type="EMBL" id="KAF2175912.1"/>
    </source>
</evidence>
<dbReference type="PROSITE" id="PS50203">
    <property type="entry name" value="CALPAIN_CAT"/>
    <property type="match status" value="1"/>
</dbReference>
<keyword evidence="2" id="KW-0378">Hydrolase</keyword>
<protein>
    <recommendedName>
        <fullName evidence="3">Calpain catalytic domain-containing protein</fullName>
    </recommendedName>
</protein>
<comment type="similarity">
    <text evidence="1">Belongs to the peptidase C2 family.</text>
</comment>